<comment type="caution">
    <text evidence="2">The sequence shown here is derived from an EMBL/GenBank/DDBJ whole genome shotgun (WGS) entry which is preliminary data.</text>
</comment>
<evidence type="ECO:0000256" key="1">
    <source>
        <dbReference type="SAM" id="MobiDB-lite"/>
    </source>
</evidence>
<feature type="compositionally biased region" description="Basic and acidic residues" evidence="1">
    <location>
        <begin position="845"/>
        <end position="859"/>
    </location>
</feature>
<feature type="region of interest" description="Disordered" evidence="1">
    <location>
        <begin position="639"/>
        <end position="717"/>
    </location>
</feature>
<feature type="region of interest" description="Disordered" evidence="1">
    <location>
        <begin position="495"/>
        <end position="551"/>
    </location>
</feature>
<feature type="compositionally biased region" description="Basic residues" evidence="1">
    <location>
        <begin position="104"/>
        <end position="113"/>
    </location>
</feature>
<feature type="compositionally biased region" description="Low complexity" evidence="1">
    <location>
        <begin position="124"/>
        <end position="133"/>
    </location>
</feature>
<feature type="region of interest" description="Disordered" evidence="1">
    <location>
        <begin position="415"/>
        <end position="470"/>
    </location>
</feature>
<sequence length="859" mass="92775">MQGGEEAVLICRVKHSPSSVIPKRSPTEEHECRAAYWHLLIVFMEVSATTKGASVSWLRVHRVHGTVVYEAQYVQTSFCEMYTYTAKEKLMSRDVLPALPRRHARLHHRRRAASRPWRPTTGPSSRLRSAAGRRLGREPALQRKEDLGLDMAMSGRGLLPRETCEESIRDLMPDSNCCVDDAHDGGPSCAEVKKVQALLMKPLLSDLGKQRPKADPTLRLITPHPTTPRPRAITSPPHPTTTHQSSATNPLRTSTTPTTASTSPSTATSLPSRHALRGRGLELAPPVPPTSVGSRAIPALCGSAPLPLAMDGDFTTPYSSMTGGPRRAAGRPKVSGVGTIGAACPCPYTPSARRFPTRVQIQATAADCEVVAGSERAEEDDESERTAADADGKGSHLAHAFPSCALLGGGMKRQRSFGDNLDDDRRRFYDRGPPPPPRRPPPREYDGDRFDRRKGFGGSGGGFHDDRYREYPSPRSFSGFRCEFPRGFRLEPRRSRVPELAAGSSRRRPSSPASTSDTAGCPPSPRMRLASADPALATASPPRTAGPCRRRRCPPVQTATFASPACSFPRSVASRLAHARLPPAARLRARVDTARGANTAATWLCRRATSPSCPSPPLELAEHPLTPLSLLHKLSTVPLAQSTGKTSPESAASPPSSLTSTALLAAPPAKPRLSRASPTSTAAHRAIPAPNPHQSPRRSSPEFTENSAAARARAQPLPRVTLVLTDPFPRASPTPTSPAAAHRSCRAATVVAEHDSGHPRPRDLAQTSRGEPLFTFPYFPGPVSPPFGRRNHAGEPWTEVYLQPLSRGPSAKVQGPVLYELVPAAEEVTQESEVNVVHVDPSPEQEYRFEPEGKPRSIT</sequence>
<feature type="compositionally biased region" description="Low complexity" evidence="1">
    <location>
        <begin position="510"/>
        <end position="520"/>
    </location>
</feature>
<feature type="compositionally biased region" description="Low complexity" evidence="1">
    <location>
        <begin position="645"/>
        <end position="667"/>
    </location>
</feature>
<gene>
    <name evidence="2" type="ORF">HU200_025404</name>
</gene>
<feature type="region of interest" description="Disordered" evidence="1">
    <location>
        <begin position="206"/>
        <end position="271"/>
    </location>
</feature>
<name>A0A835C054_9POAL</name>
<feature type="compositionally biased region" description="Basic and acidic residues" evidence="1">
    <location>
        <begin position="441"/>
        <end position="454"/>
    </location>
</feature>
<dbReference type="EMBL" id="JACEFO010001710">
    <property type="protein sequence ID" value="KAF8718419.1"/>
    <property type="molecule type" value="Genomic_DNA"/>
</dbReference>
<dbReference type="Proteomes" id="UP000636709">
    <property type="component" value="Unassembled WGS sequence"/>
</dbReference>
<feature type="compositionally biased region" description="Basic and acidic residues" evidence="1">
    <location>
        <begin position="384"/>
        <end position="394"/>
    </location>
</feature>
<protein>
    <submittedName>
        <fullName evidence="2">Uncharacterized protein</fullName>
    </submittedName>
</protein>
<keyword evidence="3" id="KW-1185">Reference proteome</keyword>
<feature type="region of interest" description="Disordered" evidence="1">
    <location>
        <begin position="840"/>
        <end position="859"/>
    </location>
</feature>
<evidence type="ECO:0000313" key="3">
    <source>
        <dbReference type="Proteomes" id="UP000636709"/>
    </source>
</evidence>
<feature type="compositionally biased region" description="Low complexity" evidence="1">
    <location>
        <begin position="240"/>
        <end position="271"/>
    </location>
</feature>
<feature type="compositionally biased region" description="Polar residues" evidence="1">
    <location>
        <begin position="692"/>
        <end position="707"/>
    </location>
</feature>
<accession>A0A835C054</accession>
<proteinExistence type="predicted"/>
<feature type="region of interest" description="Disordered" evidence="1">
    <location>
        <begin position="104"/>
        <end position="138"/>
    </location>
</feature>
<organism evidence="2 3">
    <name type="scientific">Digitaria exilis</name>
    <dbReference type="NCBI Taxonomy" id="1010633"/>
    <lineage>
        <taxon>Eukaryota</taxon>
        <taxon>Viridiplantae</taxon>
        <taxon>Streptophyta</taxon>
        <taxon>Embryophyta</taxon>
        <taxon>Tracheophyta</taxon>
        <taxon>Spermatophyta</taxon>
        <taxon>Magnoliopsida</taxon>
        <taxon>Liliopsida</taxon>
        <taxon>Poales</taxon>
        <taxon>Poaceae</taxon>
        <taxon>PACMAD clade</taxon>
        <taxon>Panicoideae</taxon>
        <taxon>Panicodae</taxon>
        <taxon>Paniceae</taxon>
        <taxon>Anthephorinae</taxon>
        <taxon>Digitaria</taxon>
    </lineage>
</organism>
<evidence type="ECO:0000313" key="2">
    <source>
        <dbReference type="EMBL" id="KAF8718419.1"/>
    </source>
</evidence>
<reference evidence="2" key="1">
    <citation type="submission" date="2020-07" db="EMBL/GenBank/DDBJ databases">
        <title>Genome sequence and genetic diversity analysis of an under-domesticated orphan crop, white fonio (Digitaria exilis).</title>
        <authorList>
            <person name="Bennetzen J.L."/>
            <person name="Chen S."/>
            <person name="Ma X."/>
            <person name="Wang X."/>
            <person name="Yssel A.E.J."/>
            <person name="Chaluvadi S.R."/>
            <person name="Johnson M."/>
            <person name="Gangashetty P."/>
            <person name="Hamidou F."/>
            <person name="Sanogo M.D."/>
            <person name="Zwaenepoel A."/>
            <person name="Wallace J."/>
            <person name="Van De Peer Y."/>
            <person name="Van Deynze A."/>
        </authorList>
    </citation>
    <scope>NUCLEOTIDE SEQUENCE</scope>
    <source>
        <tissue evidence="2">Leaves</tissue>
    </source>
</reference>
<dbReference type="AlphaFoldDB" id="A0A835C054"/>
<feature type="region of interest" description="Disordered" evidence="1">
    <location>
        <begin position="372"/>
        <end position="395"/>
    </location>
</feature>